<sequence length="111" mass="12500">MEKWRDCPRTAWDTPGEAMGHGLLPPRGLVSPSTNVLWNLQWKTLLRGDLSGGILAESDDYASFRASDKHNDDNQKSRGARRKENNLSFLTENTSVRSAVTVSPWQWRMAG</sequence>
<dbReference type="WBParaSite" id="L893_g18567.t1">
    <property type="protein sequence ID" value="L893_g18567.t1"/>
    <property type="gene ID" value="L893_g18567"/>
</dbReference>
<feature type="region of interest" description="Disordered" evidence="1">
    <location>
        <begin position="1"/>
        <end position="24"/>
    </location>
</feature>
<keyword evidence="2" id="KW-1185">Reference proteome</keyword>
<organism evidence="2 3">
    <name type="scientific">Steinernema glaseri</name>
    <dbReference type="NCBI Taxonomy" id="37863"/>
    <lineage>
        <taxon>Eukaryota</taxon>
        <taxon>Metazoa</taxon>
        <taxon>Ecdysozoa</taxon>
        <taxon>Nematoda</taxon>
        <taxon>Chromadorea</taxon>
        <taxon>Rhabditida</taxon>
        <taxon>Tylenchina</taxon>
        <taxon>Panagrolaimomorpha</taxon>
        <taxon>Strongyloidoidea</taxon>
        <taxon>Steinernematidae</taxon>
        <taxon>Steinernema</taxon>
    </lineage>
</organism>
<name>A0A1I7YQ33_9BILA</name>
<feature type="compositionally biased region" description="Basic and acidic residues" evidence="1">
    <location>
        <begin position="66"/>
        <end position="76"/>
    </location>
</feature>
<dbReference type="Proteomes" id="UP000095287">
    <property type="component" value="Unplaced"/>
</dbReference>
<evidence type="ECO:0000256" key="1">
    <source>
        <dbReference type="SAM" id="MobiDB-lite"/>
    </source>
</evidence>
<accession>A0A1I7YQ33</accession>
<reference evidence="3" key="1">
    <citation type="submission" date="2016-11" db="UniProtKB">
        <authorList>
            <consortium name="WormBaseParasite"/>
        </authorList>
    </citation>
    <scope>IDENTIFICATION</scope>
</reference>
<proteinExistence type="predicted"/>
<protein>
    <submittedName>
        <fullName evidence="3">Uncharacterized protein</fullName>
    </submittedName>
</protein>
<dbReference type="AlphaFoldDB" id="A0A1I7YQ33"/>
<evidence type="ECO:0000313" key="3">
    <source>
        <dbReference type="WBParaSite" id="L893_g18567.t1"/>
    </source>
</evidence>
<evidence type="ECO:0000313" key="2">
    <source>
        <dbReference type="Proteomes" id="UP000095287"/>
    </source>
</evidence>
<feature type="region of interest" description="Disordered" evidence="1">
    <location>
        <begin position="65"/>
        <end position="86"/>
    </location>
</feature>